<evidence type="ECO:0000313" key="2">
    <source>
        <dbReference type="Proteomes" id="UP000658733"/>
    </source>
</evidence>
<dbReference type="RefSeq" id="WP_278521838.1">
    <property type="nucleotide sequence ID" value="NZ_JADIIN010000016.1"/>
</dbReference>
<comment type="caution">
    <text evidence="1">The sequence shown here is derived from an EMBL/GenBank/DDBJ whole genome shotgun (WGS) entry which is preliminary data.</text>
</comment>
<evidence type="ECO:0000313" key="1">
    <source>
        <dbReference type="EMBL" id="MBF4468110.1"/>
    </source>
</evidence>
<sequence>MNFFRYYFDKALNRKLIAIDKPIFKNNGFFYNISTTHDLDKYFLKKDSFIDHINVKDDLSSVPEGISIIPILSNVLPVSWIMDATIVIDELDKTFFESIKTIKENFSLMFPKIEFKGRLIVKKIVDYDRIFMEDKYMSFFSGGVDSTFTVINNIDKKPVLTSIWGSDMPIDETEGWKNLSDIINQFSKEFDLEKVFIKSDFKELLNIKKLNGEIIAINDNWWHGLQHGISIISHGVIYAYKNQIGNILIASSHSTRDLEDRGVEVIPCGSSPIIDNYFKFSNCKVIHDGFDFTRQEKIGKILDYANENDKNVYIKVCWESISGKNCSKCVKCCKSMLGVLAEKQDPNLFGFEFDESILDEIYEKVTNSEDYGVYWDINKGNYWKHIFERFQEDPEYWKEKKNLKWIFDLKL</sequence>
<proteinExistence type="predicted"/>
<gene>
    <name evidence="1" type="ORF">ISP01_01765</name>
</gene>
<dbReference type="Proteomes" id="UP000658733">
    <property type="component" value="Unassembled WGS sequence"/>
</dbReference>
<evidence type="ECO:0008006" key="3">
    <source>
        <dbReference type="Google" id="ProtNLM"/>
    </source>
</evidence>
<accession>A0A843AMR0</accession>
<organism evidence="1 2">
    <name type="scientific">Methanobrevibacter arboriphilus</name>
    <dbReference type="NCBI Taxonomy" id="39441"/>
    <lineage>
        <taxon>Archaea</taxon>
        <taxon>Methanobacteriati</taxon>
        <taxon>Methanobacteriota</taxon>
        <taxon>Methanomada group</taxon>
        <taxon>Methanobacteria</taxon>
        <taxon>Methanobacteriales</taxon>
        <taxon>Methanobacteriaceae</taxon>
        <taxon>Methanobrevibacter</taxon>
    </lineage>
</organism>
<name>A0A843AMR0_METAZ</name>
<dbReference type="AlphaFoldDB" id="A0A843AMR0"/>
<dbReference type="EMBL" id="JADIIN010000016">
    <property type="protein sequence ID" value="MBF4468110.1"/>
    <property type="molecule type" value="Genomic_DNA"/>
</dbReference>
<reference evidence="1" key="1">
    <citation type="submission" date="2020-10" db="EMBL/GenBank/DDBJ databases">
        <title>Dehalococcoides mccartyi of a TCE/Cr reducing biochatode.</title>
        <authorList>
            <person name="Matturro B."/>
        </authorList>
    </citation>
    <scope>NUCLEOTIDE SEQUENCE</scope>
    <source>
        <strain evidence="1">Bin4</strain>
    </source>
</reference>
<protein>
    <recommendedName>
        <fullName evidence="3">7-cyano-7-deazaguanine synthase</fullName>
    </recommendedName>
</protein>